<evidence type="ECO:0000256" key="6">
    <source>
        <dbReference type="ARBA" id="ARBA00023040"/>
    </source>
</evidence>
<accession>A0A9J6CDN8</accession>
<organism evidence="15 16">
    <name type="scientific">Polypedilum vanderplanki</name>
    <name type="common">Sleeping chironomid midge</name>
    <dbReference type="NCBI Taxonomy" id="319348"/>
    <lineage>
        <taxon>Eukaryota</taxon>
        <taxon>Metazoa</taxon>
        <taxon>Ecdysozoa</taxon>
        <taxon>Arthropoda</taxon>
        <taxon>Hexapoda</taxon>
        <taxon>Insecta</taxon>
        <taxon>Pterygota</taxon>
        <taxon>Neoptera</taxon>
        <taxon>Endopterygota</taxon>
        <taxon>Diptera</taxon>
        <taxon>Nematocera</taxon>
        <taxon>Chironomoidea</taxon>
        <taxon>Chironomidae</taxon>
        <taxon>Chironominae</taxon>
        <taxon>Polypedilum</taxon>
        <taxon>Polypedilum</taxon>
    </lineage>
</organism>
<evidence type="ECO:0000256" key="2">
    <source>
        <dbReference type="ARBA" id="ARBA00010663"/>
    </source>
</evidence>
<dbReference type="InterPro" id="IPR000405">
    <property type="entry name" value="Galanin_rcpt"/>
</dbReference>
<keyword evidence="16" id="KW-1185">Reference proteome</keyword>
<keyword evidence="11 12" id="KW-0807">Transducer</keyword>
<dbReference type="GO" id="GO:0004930">
    <property type="term" value="F:G protein-coupled receptor activity"/>
    <property type="evidence" value="ECO:0007669"/>
    <property type="project" value="UniProtKB-KW"/>
</dbReference>
<dbReference type="OrthoDB" id="2132067at2759"/>
<proteinExistence type="inferred from homology"/>
<keyword evidence="9 12" id="KW-0675">Receptor</keyword>
<evidence type="ECO:0000256" key="5">
    <source>
        <dbReference type="ARBA" id="ARBA00022989"/>
    </source>
</evidence>
<evidence type="ECO:0000313" key="16">
    <source>
        <dbReference type="Proteomes" id="UP001107558"/>
    </source>
</evidence>
<evidence type="ECO:0000256" key="11">
    <source>
        <dbReference type="ARBA" id="ARBA00023224"/>
    </source>
</evidence>
<evidence type="ECO:0000256" key="12">
    <source>
        <dbReference type="RuleBase" id="RU000688"/>
    </source>
</evidence>
<dbReference type="InterPro" id="IPR017452">
    <property type="entry name" value="GPCR_Rhodpsn_7TM"/>
</dbReference>
<dbReference type="PANTHER" id="PTHR45695">
    <property type="entry name" value="LEUCOKININ RECEPTOR-RELATED"/>
    <property type="match status" value="1"/>
</dbReference>
<feature type="transmembrane region" description="Helical" evidence="13">
    <location>
        <begin position="79"/>
        <end position="99"/>
    </location>
</feature>
<feature type="transmembrane region" description="Helical" evidence="13">
    <location>
        <begin position="257"/>
        <end position="278"/>
    </location>
</feature>
<keyword evidence="8" id="KW-1015">Disulfide bond</keyword>
<evidence type="ECO:0000259" key="14">
    <source>
        <dbReference type="PROSITE" id="PS50262"/>
    </source>
</evidence>
<feature type="transmembrane region" description="Helical" evidence="13">
    <location>
        <begin position="298"/>
        <end position="318"/>
    </location>
</feature>
<dbReference type="GO" id="GO:0005886">
    <property type="term" value="C:plasma membrane"/>
    <property type="evidence" value="ECO:0007669"/>
    <property type="project" value="UniProtKB-SubCell"/>
</dbReference>
<keyword evidence="6 12" id="KW-0297">G-protein coupled receptor</keyword>
<keyword evidence="4 12" id="KW-0812">Transmembrane</keyword>
<comment type="subcellular location">
    <subcellularLocation>
        <location evidence="1">Cell membrane</location>
        <topology evidence="1">Multi-pass membrane protein</topology>
    </subcellularLocation>
</comment>
<dbReference type="PRINTS" id="PR00663">
    <property type="entry name" value="GALANINR"/>
</dbReference>
<evidence type="ECO:0000313" key="15">
    <source>
        <dbReference type="EMBL" id="KAG5679758.1"/>
    </source>
</evidence>
<dbReference type="AlphaFoldDB" id="A0A9J6CDN8"/>
<evidence type="ECO:0000256" key="4">
    <source>
        <dbReference type="ARBA" id="ARBA00022692"/>
    </source>
</evidence>
<evidence type="ECO:0000256" key="7">
    <source>
        <dbReference type="ARBA" id="ARBA00023136"/>
    </source>
</evidence>
<dbReference type="CDD" id="cd15096">
    <property type="entry name" value="7tmA_AstA_R_insect"/>
    <property type="match status" value="1"/>
</dbReference>
<reference evidence="15" key="1">
    <citation type="submission" date="2021-03" db="EMBL/GenBank/DDBJ databases">
        <title>Chromosome level genome of the anhydrobiotic midge Polypedilum vanderplanki.</title>
        <authorList>
            <person name="Yoshida Y."/>
            <person name="Kikawada T."/>
            <person name="Gusev O."/>
        </authorList>
    </citation>
    <scope>NUCLEOTIDE SEQUENCE</scope>
    <source>
        <strain evidence="15">NIAS01</strain>
        <tissue evidence="15">Whole body or cell culture</tissue>
    </source>
</reference>
<feature type="transmembrane region" description="Helical" evidence="13">
    <location>
        <begin position="119"/>
        <end position="137"/>
    </location>
</feature>
<dbReference type="PRINTS" id="PR00237">
    <property type="entry name" value="GPCRRHODOPSN"/>
</dbReference>
<dbReference type="SMART" id="SM01381">
    <property type="entry name" value="7TM_GPCR_Srsx"/>
    <property type="match status" value="1"/>
</dbReference>
<keyword evidence="5 13" id="KW-1133">Transmembrane helix</keyword>
<evidence type="ECO:0000256" key="8">
    <source>
        <dbReference type="ARBA" id="ARBA00023157"/>
    </source>
</evidence>
<comment type="caution">
    <text evidence="15">The sequence shown here is derived from an EMBL/GenBank/DDBJ whole genome shotgun (WGS) entry which is preliminary data.</text>
</comment>
<evidence type="ECO:0000256" key="3">
    <source>
        <dbReference type="ARBA" id="ARBA00022475"/>
    </source>
</evidence>
<keyword evidence="3" id="KW-1003">Cell membrane</keyword>
<dbReference type="Pfam" id="PF00001">
    <property type="entry name" value="7tm_1"/>
    <property type="match status" value="1"/>
</dbReference>
<sequence length="369" mass="41251">MYPSCLNITDSHELSICEAAKQQNETEPEPIFDENLERIVSLTVFVLFGIIFVVGLIGNALVVIVVAFNPLMRSTTNILIFNLAISDLMFVIMCIPFTASDYILTNWLFGDFMCKCVQYMIVVTCLGSVYTLVLMSLDRFLAVVHPISSMSIRTEKNALIAIILAWFCIFSAAIPTAISHGEVEYVHKGENHTACLFLSEQGYHHDYFQISFFLSSYVIPLSLISFLYVGMLARLWSSNAPGGGKGSKESRKGKKRVTRLVVFVVVAFLICWAPIQIVLLLKSLNLYKTNAITVSIQIISHVLAYLNSCLNFILYAFLSENFRKAFRKVMWCGHQRQSSSHYVLTAPDTKSTRTRTANTGNGAASVDIL</sequence>
<dbReference type="PROSITE" id="PS00237">
    <property type="entry name" value="G_PROTEIN_RECEP_F1_1"/>
    <property type="match status" value="1"/>
</dbReference>
<name>A0A9J6CDN8_POLVA</name>
<dbReference type="PANTHER" id="PTHR45695:SF23">
    <property type="entry name" value="GALANIN-LIKE G-PROTEIN COUPLED RECEPTOR NPR-9"/>
    <property type="match status" value="1"/>
</dbReference>
<keyword evidence="10" id="KW-0325">Glycoprotein</keyword>
<evidence type="ECO:0000256" key="1">
    <source>
        <dbReference type="ARBA" id="ARBA00004651"/>
    </source>
</evidence>
<evidence type="ECO:0000256" key="9">
    <source>
        <dbReference type="ARBA" id="ARBA00023170"/>
    </source>
</evidence>
<dbReference type="FunFam" id="1.20.1070.10:FF:000255">
    <property type="entry name" value="Allatostatin A receptor"/>
    <property type="match status" value="1"/>
</dbReference>
<dbReference type="Gene3D" id="1.20.1070.10">
    <property type="entry name" value="Rhodopsin 7-helix transmembrane proteins"/>
    <property type="match status" value="1"/>
</dbReference>
<dbReference type="Proteomes" id="UP001107558">
    <property type="component" value="Chromosome 1"/>
</dbReference>
<protein>
    <recommendedName>
        <fullName evidence="14">G-protein coupled receptors family 1 profile domain-containing protein</fullName>
    </recommendedName>
</protein>
<dbReference type="SUPFAM" id="SSF81321">
    <property type="entry name" value="Family A G protein-coupled receptor-like"/>
    <property type="match status" value="1"/>
</dbReference>
<feature type="transmembrane region" description="Helical" evidence="13">
    <location>
        <begin position="217"/>
        <end position="236"/>
    </location>
</feature>
<gene>
    <name evidence="15" type="ORF">PVAND_009298</name>
</gene>
<comment type="similarity">
    <text evidence="2 12">Belongs to the G-protein coupled receptor 1 family.</text>
</comment>
<dbReference type="InterPro" id="IPR000276">
    <property type="entry name" value="GPCR_Rhodpsn"/>
</dbReference>
<feature type="transmembrane region" description="Helical" evidence="13">
    <location>
        <begin position="158"/>
        <end position="178"/>
    </location>
</feature>
<evidence type="ECO:0000256" key="10">
    <source>
        <dbReference type="ARBA" id="ARBA00023180"/>
    </source>
</evidence>
<keyword evidence="7 13" id="KW-0472">Membrane</keyword>
<dbReference type="EMBL" id="JADBJN010000001">
    <property type="protein sequence ID" value="KAG5679758.1"/>
    <property type="molecule type" value="Genomic_DNA"/>
</dbReference>
<feature type="transmembrane region" description="Helical" evidence="13">
    <location>
        <begin position="39"/>
        <end position="67"/>
    </location>
</feature>
<dbReference type="PROSITE" id="PS50262">
    <property type="entry name" value="G_PROTEIN_RECEP_F1_2"/>
    <property type="match status" value="1"/>
</dbReference>
<feature type="domain" description="G-protein coupled receptors family 1 profile" evidence="14">
    <location>
        <begin position="58"/>
        <end position="315"/>
    </location>
</feature>
<evidence type="ECO:0000256" key="13">
    <source>
        <dbReference type="SAM" id="Phobius"/>
    </source>
</evidence>